<comment type="caution">
    <text evidence="10">The sequence shown here is derived from an EMBL/GenBank/DDBJ whole genome shotgun (WGS) entry which is preliminary data.</text>
</comment>
<evidence type="ECO:0000256" key="7">
    <source>
        <dbReference type="ARBA" id="ARBA00023242"/>
    </source>
</evidence>
<dbReference type="SMART" id="SM00316">
    <property type="entry name" value="S1"/>
    <property type="match status" value="3"/>
</dbReference>
<keyword evidence="7" id="KW-0539">Nucleus</keyword>
<reference evidence="10" key="1">
    <citation type="submission" date="2022-10" db="EMBL/GenBank/DDBJ databases">
        <authorList>
            <person name="Chen Y."/>
            <person name="Dougan E. K."/>
            <person name="Chan C."/>
            <person name="Rhodes N."/>
            <person name="Thang M."/>
        </authorList>
    </citation>
    <scope>NUCLEOTIDE SEQUENCE</scope>
</reference>
<feature type="compositionally biased region" description="Basic and acidic residues" evidence="8">
    <location>
        <begin position="1393"/>
        <end position="1405"/>
    </location>
</feature>
<feature type="compositionally biased region" description="Basic and acidic residues" evidence="8">
    <location>
        <begin position="936"/>
        <end position="982"/>
    </location>
</feature>
<evidence type="ECO:0000313" key="10">
    <source>
        <dbReference type="EMBL" id="CAI3983232.1"/>
    </source>
</evidence>
<keyword evidence="5" id="KW-0677">Repeat</keyword>
<dbReference type="GO" id="GO:0003676">
    <property type="term" value="F:nucleic acid binding"/>
    <property type="evidence" value="ECO:0007669"/>
    <property type="project" value="InterPro"/>
</dbReference>
<dbReference type="EMBL" id="CAMXCT020000782">
    <property type="protein sequence ID" value="CAL1136607.1"/>
    <property type="molecule type" value="Genomic_DNA"/>
</dbReference>
<dbReference type="GO" id="GO:0005737">
    <property type="term" value="C:cytoplasm"/>
    <property type="evidence" value="ECO:0007669"/>
    <property type="project" value="UniProtKB-SubCell"/>
</dbReference>
<dbReference type="InterPro" id="IPR003029">
    <property type="entry name" value="S1_domain"/>
</dbReference>
<dbReference type="EMBL" id="CAMXCT030000782">
    <property type="protein sequence ID" value="CAL4770544.1"/>
    <property type="molecule type" value="Genomic_DNA"/>
</dbReference>
<feature type="domain" description="S1 motif" evidence="9">
    <location>
        <begin position="760"/>
        <end position="833"/>
    </location>
</feature>
<name>A0A9P1C1W3_9DINO</name>
<keyword evidence="3" id="KW-0813">Transport</keyword>
<keyword evidence="4" id="KW-0963">Cytoplasm</keyword>
<dbReference type="GO" id="GO:0006606">
    <property type="term" value="P:protein import into nucleus"/>
    <property type="evidence" value="ECO:0007669"/>
    <property type="project" value="InterPro"/>
</dbReference>
<dbReference type="InterPro" id="IPR040122">
    <property type="entry name" value="Importin_beta"/>
</dbReference>
<dbReference type="SUPFAM" id="SSF50249">
    <property type="entry name" value="Nucleic acid-binding proteins"/>
    <property type="match status" value="2"/>
</dbReference>
<dbReference type="PROSITE" id="PS50126">
    <property type="entry name" value="S1"/>
    <property type="match status" value="2"/>
</dbReference>
<dbReference type="Proteomes" id="UP001152797">
    <property type="component" value="Unassembled WGS sequence"/>
</dbReference>
<evidence type="ECO:0000256" key="1">
    <source>
        <dbReference type="ARBA" id="ARBA00004123"/>
    </source>
</evidence>
<dbReference type="InterPro" id="IPR016024">
    <property type="entry name" value="ARM-type_fold"/>
</dbReference>
<evidence type="ECO:0000313" key="11">
    <source>
        <dbReference type="EMBL" id="CAL1136607.1"/>
    </source>
</evidence>
<evidence type="ECO:0000256" key="8">
    <source>
        <dbReference type="SAM" id="MobiDB-lite"/>
    </source>
</evidence>
<evidence type="ECO:0000256" key="2">
    <source>
        <dbReference type="ARBA" id="ARBA00004496"/>
    </source>
</evidence>
<dbReference type="Pfam" id="PF18808">
    <property type="entry name" value="Importin_rep_4"/>
    <property type="match status" value="1"/>
</dbReference>
<protein>
    <submittedName>
        <fullName evidence="12">Importin-5 (Imp5) (Importin subunit beta-3) (Karyopherin beta-3) (Ran-binding protein 5) (RanBP5)</fullName>
    </submittedName>
</protein>
<evidence type="ECO:0000256" key="4">
    <source>
        <dbReference type="ARBA" id="ARBA00022490"/>
    </source>
</evidence>
<evidence type="ECO:0000256" key="3">
    <source>
        <dbReference type="ARBA" id="ARBA00022448"/>
    </source>
</evidence>
<keyword evidence="13" id="KW-1185">Reference proteome</keyword>
<dbReference type="InterPro" id="IPR057672">
    <property type="entry name" value="TPR_IPO4/5"/>
</dbReference>
<dbReference type="InterPro" id="IPR012340">
    <property type="entry name" value="NA-bd_OB-fold"/>
</dbReference>
<dbReference type="PANTHER" id="PTHR10527">
    <property type="entry name" value="IMPORTIN BETA"/>
    <property type="match status" value="1"/>
</dbReference>
<accession>A0A9P1C1W3</accession>
<dbReference type="InterPro" id="IPR011989">
    <property type="entry name" value="ARM-like"/>
</dbReference>
<dbReference type="Gene3D" id="1.25.10.10">
    <property type="entry name" value="Leucine-rich Repeat Variant"/>
    <property type="match status" value="2"/>
</dbReference>
<dbReference type="OrthoDB" id="543373at2759"/>
<evidence type="ECO:0000256" key="5">
    <source>
        <dbReference type="ARBA" id="ARBA00022737"/>
    </source>
</evidence>
<evidence type="ECO:0000313" key="12">
    <source>
        <dbReference type="EMBL" id="CAL4770544.1"/>
    </source>
</evidence>
<proteinExistence type="predicted"/>
<keyword evidence="6" id="KW-0653">Protein transport</keyword>
<feature type="region of interest" description="Disordered" evidence="8">
    <location>
        <begin position="918"/>
        <end position="982"/>
    </location>
</feature>
<dbReference type="GO" id="GO:0005634">
    <property type="term" value="C:nucleus"/>
    <property type="evidence" value="ECO:0007669"/>
    <property type="project" value="UniProtKB-SubCell"/>
</dbReference>
<reference evidence="11" key="2">
    <citation type="submission" date="2024-04" db="EMBL/GenBank/DDBJ databases">
        <authorList>
            <person name="Chen Y."/>
            <person name="Shah S."/>
            <person name="Dougan E. K."/>
            <person name="Thang M."/>
            <person name="Chan C."/>
        </authorList>
    </citation>
    <scope>NUCLEOTIDE SEQUENCE [LARGE SCALE GENOMIC DNA]</scope>
</reference>
<dbReference type="EMBL" id="CAMXCT010000782">
    <property type="protein sequence ID" value="CAI3983232.1"/>
    <property type="molecule type" value="Genomic_DNA"/>
</dbReference>
<comment type="subcellular location">
    <subcellularLocation>
        <location evidence="2">Cytoplasm</location>
    </subcellularLocation>
    <subcellularLocation>
        <location evidence="1">Nucleus</location>
    </subcellularLocation>
</comment>
<feature type="compositionally biased region" description="Acidic residues" evidence="8">
    <location>
        <begin position="1406"/>
        <end position="1418"/>
    </location>
</feature>
<evidence type="ECO:0000259" key="9">
    <source>
        <dbReference type="PROSITE" id="PS50126"/>
    </source>
</evidence>
<gene>
    <name evidence="10" type="ORF">C1SCF055_LOCUS10859</name>
</gene>
<evidence type="ECO:0000256" key="6">
    <source>
        <dbReference type="ARBA" id="ARBA00022927"/>
    </source>
</evidence>
<dbReference type="SUPFAM" id="SSF48371">
    <property type="entry name" value="ARM repeat"/>
    <property type="match status" value="1"/>
</dbReference>
<evidence type="ECO:0000313" key="13">
    <source>
        <dbReference type="Proteomes" id="UP001152797"/>
    </source>
</evidence>
<dbReference type="Pfam" id="PF25780">
    <property type="entry name" value="TPR_IPO5"/>
    <property type="match status" value="1"/>
</dbReference>
<feature type="domain" description="S1 motif" evidence="9">
    <location>
        <begin position="863"/>
        <end position="936"/>
    </location>
</feature>
<feature type="region of interest" description="Disordered" evidence="8">
    <location>
        <begin position="1393"/>
        <end position="1419"/>
    </location>
</feature>
<dbReference type="InterPro" id="IPR041653">
    <property type="entry name" value="Importin_rep_4"/>
</dbReference>
<organism evidence="10">
    <name type="scientific">Cladocopium goreaui</name>
    <dbReference type="NCBI Taxonomy" id="2562237"/>
    <lineage>
        <taxon>Eukaryota</taxon>
        <taxon>Sar</taxon>
        <taxon>Alveolata</taxon>
        <taxon>Dinophyceae</taxon>
        <taxon>Suessiales</taxon>
        <taxon>Symbiodiniaceae</taxon>
        <taxon>Cladocopium</taxon>
    </lineage>
</organism>
<sequence length="1701" mass="188840">MAFQPPPRQAVDAGFVETIRHLLGADNNARNQAEQRYDAAKRSEPVQLVASLVQVLTQTDLELPVHDSEPLNPRRAEVSAIDEVREQCAVLLRQCCGKVKEPESTWQKLGTHQAQLRGQLLQILEAEPNQQLRRKVSDCVQSLANQIVEIEEGQNPTNLKEWPELMPCLFRIICDGSKDSTLRADCLWIVKELTCSVWQMLLVNSSQTFQVLQTCLADPAQTVKAEAAALLCSFVDDIPSKEGRKPFQPLIPEVTSVMAQLASNPEPKELNTVLQALQSTTETADFFKQHIASHLIPVLENIAMNHPDESARKYAFEVIVSFMESKPKMMLKVPDYIQKALSLCVTFMMQLNEDMATWMQQDDEDDEDEEFFNIGKESVDRISRCAAKVEAFPLLLEGMKQAVSKLFQSGEWKQVVAGISTLSMIAEYVDDEATVSQMTNGIKMQLAATNASCSQIQLAFCGARQAVRHPAVRLQAEAKQGSKSPVKELEEKLSKALGRKIKKGDMVWTYQASVELPCLSDFSSSLVGGRVTFDAANAGECKRKAASAVLEALDFEKLAEEAGAAGAAAAGAAPKEAKKPKKDGGVLKDLEIGQQLNTKVVRKTRNGLRLDWKGKEVTLPASEVSDTFPVNVPQNGQKVKVRVLSKEKGTVVTMREGSLERPEKENVQVDLSALEGLDRATKLEAEVLGFTWQDAAVKVVGADGKVTLAQLPRKQFTEGAEKELAIGSKIQVRKKYLTKDRALVSMKDPPSRKIEDLVPGEELSGTVESLLFSNNYEKPAAFLDVGFDRPAYLDWQEASDTYPRKAFRRLKVGKPVTGRVLRVQDDRIYVTCRSGDLYRPTFSEAPPQALQEIVDKFSNLPKDEYLDARVLRLFPRHAVVTVKMPDGTEAEGYIPASYYTRSFEESGAPNDQIKVRLLPEQPKARGRRSRVMLTLKDGKKDAEEKQDASEATVKEEVAEAAKEPETAPTEPEKTETPKDDGPLKGLSDFLMRCSIDPQANACDHLHSSLVDDADWTELNLHGESIKAFQHFGESVEREDLEPFIQPLMEKLGNKMQSSDVKLQKKAITFIAVIAGQVDDAFAPYYGHLMPVLKQVIQNTLHKTEDCSLGVWVVMAYEKNWDEDLTSSRAGLVEERQLLGKCFECISLLARAVGRSGFRADAEQIMQAMIEATKIPNLPNNDPVKEYMMAASERICATLKEDFLPFVSHILPGVLEKFTLAPREFANQDEINDDDEVNLTMIRENGRMKVMIMYSSEIQDLKGALECVHTFVEELAAAYAPFVAQTAQALLPVFDFCMEDGIRDLAFETWGQLCRSARAGGQEQVVRELVMEFLKRVSPKFEAEKVDLAELKTSAEGVTACLREAGPNILHAEQLGHICRSTLAVTAESFKRRAEAAKGRPSHHDEDGDEHEDDDEEDEQAVRQAMCDVAGPLMQHHADLFVKESFPDYLNLVLQCLQPQAVKEDRKLALMVICDILEHLGQRVTSFWPQFVPKLVEDIHNPDPHLRQVACYGAFLAAKVPDFAPLALEVANGLSQVVTQSRQRSKKKSEKIAQACADNALSAIIEILTVHSQAVASIKAQLWQVWLGGLPCQEDDSEGERNHKKLLELIQQEKPEVVGEGGQNVPKLFGVLVDVYKTDMTDEETSKGIGLFALRLGESKLEGFAAQFSSGAKKDGGSMGGATLYNFMILYGMIHIIHNESQ</sequence>